<dbReference type="Proteomes" id="UP001234989">
    <property type="component" value="Chromosome 12"/>
</dbReference>
<accession>A0AAF0V6P6</accession>
<organism evidence="1 2">
    <name type="scientific">Solanum verrucosum</name>
    <dbReference type="NCBI Taxonomy" id="315347"/>
    <lineage>
        <taxon>Eukaryota</taxon>
        <taxon>Viridiplantae</taxon>
        <taxon>Streptophyta</taxon>
        <taxon>Embryophyta</taxon>
        <taxon>Tracheophyta</taxon>
        <taxon>Spermatophyta</taxon>
        <taxon>Magnoliopsida</taxon>
        <taxon>eudicotyledons</taxon>
        <taxon>Gunneridae</taxon>
        <taxon>Pentapetalae</taxon>
        <taxon>asterids</taxon>
        <taxon>lamiids</taxon>
        <taxon>Solanales</taxon>
        <taxon>Solanaceae</taxon>
        <taxon>Solanoideae</taxon>
        <taxon>Solaneae</taxon>
        <taxon>Solanum</taxon>
    </lineage>
</organism>
<sequence>MLRKNRDNLQGMCTDLHVWELVLWIPQGGIVMMNRPDPSLVPEVKGEKDPYPILLEIQNELNLRQREWLKLLKVYDMSFLYHPGKANVVVDSLSRFSMGSTAHVKEEHREFARDVHRFARLGISLMDSTRRNSDDE</sequence>
<keyword evidence="2" id="KW-1185">Reference proteome</keyword>
<protein>
    <submittedName>
        <fullName evidence="1">Uncharacterized protein</fullName>
    </submittedName>
</protein>
<proteinExistence type="predicted"/>
<dbReference type="AlphaFoldDB" id="A0AAF0V6P6"/>
<reference evidence="1" key="1">
    <citation type="submission" date="2023-08" db="EMBL/GenBank/DDBJ databases">
        <title>A de novo genome assembly of Solanum verrucosum Schlechtendal, a Mexican diploid species geographically isolated from the other diploid A-genome species in potato relatives.</title>
        <authorList>
            <person name="Hosaka K."/>
        </authorList>
    </citation>
    <scope>NUCLEOTIDE SEQUENCE</scope>
    <source>
        <tissue evidence="1">Young leaves</tissue>
    </source>
</reference>
<evidence type="ECO:0000313" key="2">
    <source>
        <dbReference type="Proteomes" id="UP001234989"/>
    </source>
</evidence>
<gene>
    <name evidence="1" type="ORF">MTR67_051699</name>
</gene>
<evidence type="ECO:0000313" key="1">
    <source>
        <dbReference type="EMBL" id="WMV58314.1"/>
    </source>
</evidence>
<name>A0AAF0V6P6_SOLVR</name>
<dbReference type="EMBL" id="CP133623">
    <property type="protein sequence ID" value="WMV58314.1"/>
    <property type="molecule type" value="Genomic_DNA"/>
</dbReference>